<feature type="transmembrane region" description="Helical" evidence="5">
    <location>
        <begin position="135"/>
        <end position="155"/>
    </location>
</feature>
<protein>
    <submittedName>
        <fullName evidence="7">Ionic transporter y4hA</fullName>
    </submittedName>
</protein>
<feature type="transmembrane region" description="Helical" evidence="5">
    <location>
        <begin position="35"/>
        <end position="54"/>
    </location>
</feature>
<feature type="transmembrane region" description="Helical" evidence="5">
    <location>
        <begin position="66"/>
        <end position="87"/>
    </location>
</feature>
<dbReference type="GeneID" id="91425235"/>
<feature type="domain" description="Sodium/calcium exchanger membrane region" evidence="6">
    <location>
        <begin position="222"/>
        <end position="363"/>
    </location>
</feature>
<organism evidence="7 8">
    <name type="scientific">Streptomyces longwoodensis</name>
    <dbReference type="NCBI Taxonomy" id="68231"/>
    <lineage>
        <taxon>Bacteria</taxon>
        <taxon>Bacillati</taxon>
        <taxon>Actinomycetota</taxon>
        <taxon>Actinomycetes</taxon>
        <taxon>Kitasatosporales</taxon>
        <taxon>Streptomycetaceae</taxon>
        <taxon>Streptomyces</taxon>
    </lineage>
</organism>
<evidence type="ECO:0000259" key="6">
    <source>
        <dbReference type="Pfam" id="PF01699"/>
    </source>
</evidence>
<feature type="transmembrane region" description="Helical" evidence="5">
    <location>
        <begin position="167"/>
        <end position="185"/>
    </location>
</feature>
<evidence type="ECO:0000313" key="7">
    <source>
        <dbReference type="EMBL" id="KUN39408.1"/>
    </source>
</evidence>
<sequence>MIARLRSLTQRWTSLVPVLAVVLLVLTWGRDLPGAVVAVVTLVLAGAVLAAVHHAEVVAHRVGEPFGSLVLAIAVTVIEVALIVTLMADGGDKSSTLARDTVFAAVMITCNGVVGLSLIAASLRHGTAVFNPEGTGAALATVATLATLSLVLPTFTTSKPGPEFSTVQLTFAALSSLILYGLFVATQTVRHRDYFLPVTRQGEVITGDDHAGAPSSRTALISLGLLGMALIGVVGLAKGVSPTIESGVEAAGLHQAVVGVIIALLVLLPETIAALRSARRDRVQTSLNLALGSAMASIGLTIPAVALASVWLSGPLVLGLGPTHMVLLALTVVVSSLTVVPGRATPLQGGVHLVLFAAYLELAINP</sequence>
<dbReference type="InterPro" id="IPR052946">
    <property type="entry name" value="Alkaline_pH_Ca-Antiporter"/>
</dbReference>
<name>A0A101R0K4_9ACTN</name>
<comment type="caution">
    <text evidence="7">The sequence shown here is derived from an EMBL/GenBank/DDBJ whole genome shotgun (WGS) entry which is preliminary data.</text>
</comment>
<dbReference type="PANTHER" id="PTHR37958:SF1">
    <property type="entry name" value="SODIUM-POTASSIUM_PROTON ANTIPORTER CHAA"/>
    <property type="match status" value="1"/>
</dbReference>
<dbReference type="GO" id="GO:0015386">
    <property type="term" value="F:potassium:proton antiporter activity"/>
    <property type="evidence" value="ECO:0007669"/>
    <property type="project" value="TreeGrafter"/>
</dbReference>
<feature type="domain" description="Sodium/calcium exchanger membrane region" evidence="6">
    <location>
        <begin position="35"/>
        <end position="188"/>
    </location>
</feature>
<dbReference type="Pfam" id="PF01699">
    <property type="entry name" value="Na_Ca_ex"/>
    <property type="match status" value="2"/>
</dbReference>
<feature type="transmembrane region" description="Helical" evidence="5">
    <location>
        <begin position="102"/>
        <end position="123"/>
    </location>
</feature>
<keyword evidence="4 5" id="KW-0472">Membrane</keyword>
<dbReference type="EMBL" id="LMWS01000013">
    <property type="protein sequence ID" value="KUN39408.1"/>
    <property type="molecule type" value="Genomic_DNA"/>
</dbReference>
<evidence type="ECO:0000256" key="4">
    <source>
        <dbReference type="ARBA" id="ARBA00023136"/>
    </source>
</evidence>
<keyword evidence="8" id="KW-1185">Reference proteome</keyword>
<dbReference type="GO" id="GO:0015385">
    <property type="term" value="F:sodium:proton antiporter activity"/>
    <property type="evidence" value="ECO:0007669"/>
    <property type="project" value="TreeGrafter"/>
</dbReference>
<dbReference type="GO" id="GO:0005886">
    <property type="term" value="C:plasma membrane"/>
    <property type="evidence" value="ECO:0007669"/>
    <property type="project" value="TreeGrafter"/>
</dbReference>
<keyword evidence="3 5" id="KW-1133">Transmembrane helix</keyword>
<dbReference type="STRING" id="68231.AQJ30_11520"/>
<evidence type="ECO:0000256" key="2">
    <source>
        <dbReference type="ARBA" id="ARBA00022692"/>
    </source>
</evidence>
<accession>A0A101R0K4</accession>
<dbReference type="RefSeq" id="WP_067232691.1">
    <property type="nucleotide sequence ID" value="NZ_KQ948551.1"/>
</dbReference>
<feature type="transmembrane region" description="Helical" evidence="5">
    <location>
        <begin position="287"/>
        <end position="312"/>
    </location>
</feature>
<dbReference type="InterPro" id="IPR004837">
    <property type="entry name" value="NaCa_Exmemb"/>
</dbReference>
<gene>
    <name evidence="7" type="ORF">AQJ30_11520</name>
</gene>
<feature type="transmembrane region" description="Helical" evidence="5">
    <location>
        <begin position="219"/>
        <end position="237"/>
    </location>
</feature>
<reference evidence="7 8" key="1">
    <citation type="submission" date="2015-10" db="EMBL/GenBank/DDBJ databases">
        <title>Draft genome sequence of Streptomyces longwoodensis DSM 41677, type strain for the species Streptomyces longwoodensis.</title>
        <authorList>
            <person name="Ruckert C."/>
            <person name="Winkler A."/>
            <person name="Kalinowski J."/>
            <person name="Kampfer P."/>
            <person name="Glaeser S."/>
        </authorList>
    </citation>
    <scope>NUCLEOTIDE SEQUENCE [LARGE SCALE GENOMIC DNA]</scope>
    <source>
        <strain evidence="7 8">DSM 41677</strain>
    </source>
</reference>
<comment type="subcellular location">
    <subcellularLocation>
        <location evidence="1">Membrane</location>
        <topology evidence="1">Multi-pass membrane protein</topology>
    </subcellularLocation>
</comment>
<proteinExistence type="predicted"/>
<dbReference type="Proteomes" id="UP000053271">
    <property type="component" value="Unassembled WGS sequence"/>
</dbReference>
<feature type="transmembrane region" description="Helical" evidence="5">
    <location>
        <begin position="257"/>
        <end position="275"/>
    </location>
</feature>
<keyword evidence="2 5" id="KW-0812">Transmembrane</keyword>
<evidence type="ECO:0000256" key="3">
    <source>
        <dbReference type="ARBA" id="ARBA00022989"/>
    </source>
</evidence>
<feature type="transmembrane region" description="Helical" evidence="5">
    <location>
        <begin position="318"/>
        <end position="340"/>
    </location>
</feature>
<evidence type="ECO:0000256" key="1">
    <source>
        <dbReference type="ARBA" id="ARBA00004141"/>
    </source>
</evidence>
<dbReference type="PANTHER" id="PTHR37958">
    <property type="entry name" value="SODIUM-POTASSIUM/PROTON ANTIPORTER CHAA"/>
    <property type="match status" value="1"/>
</dbReference>
<evidence type="ECO:0000313" key="8">
    <source>
        <dbReference type="Proteomes" id="UP000053271"/>
    </source>
</evidence>
<evidence type="ECO:0000256" key="5">
    <source>
        <dbReference type="SAM" id="Phobius"/>
    </source>
</evidence>
<dbReference type="AlphaFoldDB" id="A0A101R0K4"/>
<feature type="transmembrane region" description="Helical" evidence="5">
    <location>
        <begin position="12"/>
        <end position="29"/>
    </location>
</feature>